<organism evidence="3 4">
    <name type="scientific">Candidatus Magasanikbacteria bacterium RIFCSPLOWO2_01_FULL_40_15</name>
    <dbReference type="NCBI Taxonomy" id="1798686"/>
    <lineage>
        <taxon>Bacteria</taxon>
        <taxon>Candidatus Magasanikiibacteriota</taxon>
    </lineage>
</organism>
<evidence type="ECO:0000259" key="2">
    <source>
        <dbReference type="Pfam" id="PF00156"/>
    </source>
</evidence>
<dbReference type="InterPro" id="IPR000836">
    <property type="entry name" value="PRTase_dom"/>
</dbReference>
<gene>
    <name evidence="3" type="ORF">A2983_03440</name>
</gene>
<evidence type="ECO:0000313" key="3">
    <source>
        <dbReference type="EMBL" id="OGH78107.1"/>
    </source>
</evidence>
<name>A0A1F6N2H7_9BACT</name>
<dbReference type="AlphaFoldDB" id="A0A1F6N2H7"/>
<dbReference type="InterPro" id="IPR029057">
    <property type="entry name" value="PRTase-like"/>
</dbReference>
<dbReference type="Proteomes" id="UP000177040">
    <property type="component" value="Unassembled WGS sequence"/>
</dbReference>
<dbReference type="PANTHER" id="PTHR47505:SF1">
    <property type="entry name" value="DNA UTILIZATION PROTEIN YHGH"/>
    <property type="match status" value="1"/>
</dbReference>
<accession>A0A1F6N2H7</accession>
<dbReference type="PANTHER" id="PTHR47505">
    <property type="entry name" value="DNA UTILIZATION PROTEIN YHGH"/>
    <property type="match status" value="1"/>
</dbReference>
<dbReference type="EMBL" id="MFQH01000017">
    <property type="protein sequence ID" value="OGH78107.1"/>
    <property type="molecule type" value="Genomic_DNA"/>
</dbReference>
<dbReference type="InterPro" id="IPR051910">
    <property type="entry name" value="ComF/GntX_DNA_util-trans"/>
</dbReference>
<protein>
    <recommendedName>
        <fullName evidence="2">Phosphoribosyltransferase domain-containing protein</fullName>
    </recommendedName>
</protein>
<dbReference type="SUPFAM" id="SSF53271">
    <property type="entry name" value="PRTase-like"/>
    <property type="match status" value="1"/>
</dbReference>
<comment type="similarity">
    <text evidence="1">Belongs to the ComF/GntX family.</text>
</comment>
<evidence type="ECO:0000256" key="1">
    <source>
        <dbReference type="ARBA" id="ARBA00008007"/>
    </source>
</evidence>
<dbReference type="CDD" id="cd06223">
    <property type="entry name" value="PRTases_typeI"/>
    <property type="match status" value="1"/>
</dbReference>
<dbReference type="Gene3D" id="3.40.50.2020">
    <property type="match status" value="1"/>
</dbReference>
<feature type="domain" description="Phosphoribosyltransferase" evidence="2">
    <location>
        <begin position="130"/>
        <end position="218"/>
    </location>
</feature>
<evidence type="ECO:0000313" key="4">
    <source>
        <dbReference type="Proteomes" id="UP000177040"/>
    </source>
</evidence>
<dbReference type="Pfam" id="PF00156">
    <property type="entry name" value="Pribosyltran"/>
    <property type="match status" value="1"/>
</dbReference>
<sequence length="220" mass="24909">MKKLTDFLLDCVFPYFCLQCGASDVYFCFLCRQADWFKNPTGIFVHGNEIDSSLTRIISLTKYNSEVDAARLIEDFKYGFINQASTEINVWLKNTAWLNKEIADCDLIIPVPLHRRRFAERGFNQAEIIAGFMSTIIHRPIDFLSLIRAKSTKQQAKLGREKRLKNVIDAFVCKNKEKIVGQNILLVDDVYTTGATLEECAKVLLATGAKNVSSFTLAHG</sequence>
<reference evidence="3 4" key="1">
    <citation type="journal article" date="2016" name="Nat. Commun.">
        <title>Thousands of microbial genomes shed light on interconnected biogeochemical processes in an aquifer system.</title>
        <authorList>
            <person name="Anantharaman K."/>
            <person name="Brown C.T."/>
            <person name="Hug L.A."/>
            <person name="Sharon I."/>
            <person name="Castelle C.J."/>
            <person name="Probst A.J."/>
            <person name="Thomas B.C."/>
            <person name="Singh A."/>
            <person name="Wilkins M.J."/>
            <person name="Karaoz U."/>
            <person name="Brodie E.L."/>
            <person name="Williams K.H."/>
            <person name="Hubbard S.S."/>
            <person name="Banfield J.F."/>
        </authorList>
    </citation>
    <scope>NUCLEOTIDE SEQUENCE [LARGE SCALE GENOMIC DNA]</scope>
</reference>
<comment type="caution">
    <text evidence="3">The sequence shown here is derived from an EMBL/GenBank/DDBJ whole genome shotgun (WGS) entry which is preliminary data.</text>
</comment>
<proteinExistence type="inferred from homology"/>